<evidence type="ECO:0000259" key="1">
    <source>
        <dbReference type="Pfam" id="PF00149"/>
    </source>
</evidence>
<gene>
    <name evidence="2" type="ORF">GCM10007874_37400</name>
</gene>
<dbReference type="InterPro" id="IPR004843">
    <property type="entry name" value="Calcineurin-like_PHP"/>
</dbReference>
<protein>
    <submittedName>
        <fullName evidence="2">Ser/threonine protein phosphatase</fullName>
    </submittedName>
</protein>
<evidence type="ECO:0000313" key="3">
    <source>
        <dbReference type="Proteomes" id="UP001156882"/>
    </source>
</evidence>
<dbReference type="PANTHER" id="PTHR42850:SF4">
    <property type="entry name" value="ZINC-DEPENDENT ENDOPOLYPHOSPHATASE"/>
    <property type="match status" value="1"/>
</dbReference>
<name>A0ABQ6CLR6_9HYPH</name>
<dbReference type="RefSeq" id="WP_284313806.1">
    <property type="nucleotide sequence ID" value="NZ_BSPC01000034.1"/>
</dbReference>
<dbReference type="PANTHER" id="PTHR42850">
    <property type="entry name" value="METALLOPHOSPHOESTERASE"/>
    <property type="match status" value="1"/>
</dbReference>
<dbReference type="SUPFAM" id="SSF56300">
    <property type="entry name" value="Metallo-dependent phosphatases"/>
    <property type="match status" value="1"/>
</dbReference>
<dbReference type="InterPro" id="IPR050126">
    <property type="entry name" value="Ap4A_hydrolase"/>
</dbReference>
<dbReference type="InterPro" id="IPR029052">
    <property type="entry name" value="Metallo-depent_PP-like"/>
</dbReference>
<dbReference type="Pfam" id="PF00149">
    <property type="entry name" value="Metallophos"/>
    <property type="match status" value="1"/>
</dbReference>
<comment type="caution">
    <text evidence="2">The sequence shown here is derived from an EMBL/GenBank/DDBJ whole genome shotgun (WGS) entry which is preliminary data.</text>
</comment>
<sequence>MKTADGFDPSIPDGICVIAFGDVHGCLDKLQALLERIEAHAAAFPQQHHIVVSLGNLIDRGPDSAGVVERLTKGVHGCELVVLRGDHEQMLLDFAHDADAAEPWLCNGGFDTLLSYGLDLNAITDQKGGPRGLQRALLEKLPREHLGFLSATRLSFDFGGYFFVHAGVRPGVALDDQAQHDLLSIREDFLQWRKPFGRKIVHGHTPVKVPALNANRINLDTGACFGGPLSAILMQGTEATLFG</sequence>
<keyword evidence="3" id="KW-1185">Reference proteome</keyword>
<dbReference type="EMBL" id="BSPC01000034">
    <property type="protein sequence ID" value="GLS20723.1"/>
    <property type="molecule type" value="Genomic_DNA"/>
</dbReference>
<accession>A0ABQ6CLR6</accession>
<organism evidence="2 3">
    <name type="scientific">Labrys miyagiensis</name>
    <dbReference type="NCBI Taxonomy" id="346912"/>
    <lineage>
        <taxon>Bacteria</taxon>
        <taxon>Pseudomonadati</taxon>
        <taxon>Pseudomonadota</taxon>
        <taxon>Alphaproteobacteria</taxon>
        <taxon>Hyphomicrobiales</taxon>
        <taxon>Xanthobacteraceae</taxon>
        <taxon>Labrys</taxon>
    </lineage>
</organism>
<reference evidence="3" key="1">
    <citation type="journal article" date="2019" name="Int. J. Syst. Evol. Microbiol.">
        <title>The Global Catalogue of Microorganisms (GCM) 10K type strain sequencing project: providing services to taxonomists for standard genome sequencing and annotation.</title>
        <authorList>
            <consortium name="The Broad Institute Genomics Platform"/>
            <consortium name="The Broad Institute Genome Sequencing Center for Infectious Disease"/>
            <person name="Wu L."/>
            <person name="Ma J."/>
        </authorList>
    </citation>
    <scope>NUCLEOTIDE SEQUENCE [LARGE SCALE GENOMIC DNA]</scope>
    <source>
        <strain evidence="3">NBRC 101365</strain>
    </source>
</reference>
<proteinExistence type="predicted"/>
<dbReference type="Gene3D" id="3.60.21.10">
    <property type="match status" value="1"/>
</dbReference>
<dbReference type="Proteomes" id="UP001156882">
    <property type="component" value="Unassembled WGS sequence"/>
</dbReference>
<evidence type="ECO:0000313" key="2">
    <source>
        <dbReference type="EMBL" id="GLS20723.1"/>
    </source>
</evidence>
<feature type="domain" description="Calcineurin-like phosphoesterase" evidence="1">
    <location>
        <begin position="17"/>
        <end position="208"/>
    </location>
</feature>